<dbReference type="Pfam" id="PF00905">
    <property type="entry name" value="Transpeptidase"/>
    <property type="match status" value="1"/>
</dbReference>
<keyword evidence="2" id="KW-0645">Protease</keyword>
<dbReference type="PANTHER" id="PTHR30627:SF1">
    <property type="entry name" value="PEPTIDOGLYCAN D,D-TRANSPEPTIDASE FTSI"/>
    <property type="match status" value="1"/>
</dbReference>
<dbReference type="GO" id="GO:0004180">
    <property type="term" value="F:carboxypeptidase activity"/>
    <property type="evidence" value="ECO:0007669"/>
    <property type="project" value="UniProtKB-KW"/>
</dbReference>
<dbReference type="InterPro" id="IPR012338">
    <property type="entry name" value="Beta-lactam/transpept-like"/>
</dbReference>
<comment type="subcellular location">
    <subcellularLocation>
        <location evidence="1">Membrane</location>
    </subcellularLocation>
</comment>
<dbReference type="SUPFAM" id="SSF56519">
    <property type="entry name" value="Penicillin binding protein dimerisation domain"/>
    <property type="match status" value="1"/>
</dbReference>
<dbReference type="Pfam" id="PF03717">
    <property type="entry name" value="PBP_dimer"/>
    <property type="match status" value="1"/>
</dbReference>
<dbReference type="PROSITE" id="PS51178">
    <property type="entry name" value="PASTA"/>
    <property type="match status" value="1"/>
</dbReference>
<dbReference type="Gene3D" id="3.40.710.10">
    <property type="entry name" value="DD-peptidase/beta-lactamase superfamily"/>
    <property type="match status" value="1"/>
</dbReference>
<keyword evidence="2" id="KW-0121">Carboxypeptidase</keyword>
<sequence length="631" mass="71457">MKKIYIFAIFFLVIVLMLTQKLYVLTIKERKSTQVLDDLYRPRGTIYDSKMRPLTINIPAYTIYIDTHSVAELDGKEGVNVNEGYDEILRLLGITKERFAELLKNKRRTIRLAQNISLDVYNKIKEVKNKYNIKSIYGDESYKRFYPYGDIFAHVIGYMNKSETEGYAGLEATYQNVLSSVNGQSKDLVLTLDRDIQTIVRNEVLKTVAEKSPQSVTFIVSDVNTGSIIANYSYPSFDPNNPFIYVNNERLDRSIMSTIYPGSTMKIFVELAALEEGVVNSDELFYCNGYYDYSKQTRIHCDYPHGKIAFNDILKYSCNYAVVTVAERVDKKFLYEYLKRFGFGDATDVMGKYKNEWTGIYHDLKDWHRFSRGYLAIGYDLSVTPMQIASSYLPLLNGGYKVQMHVVDSIYDGKNKLILTNNLKKERIIDEQYSQIARLLLRKGVESGSTGSRANLLNIDVVGKTGTAITEVYRAGSADRAEKYYQSIFIGGFPLEDPKVSILVLLDDPKGSGGLAAGRVAAPLFAQVANQIIPYLGLVDGEIHTINTNEFLSLIPKDNIIYTNNIMPNIYGLSLRDALNNISYIVSNNNAKIVVQGEGYIYDYSPEAGSTISNEEIIRLNLKAPNRDTNK</sequence>
<dbReference type="InterPro" id="IPR050515">
    <property type="entry name" value="Beta-lactam/transpept"/>
</dbReference>
<evidence type="ECO:0000313" key="5">
    <source>
        <dbReference type="EMBL" id="AGA66165.1"/>
    </source>
</evidence>
<dbReference type="Proteomes" id="UP000010793">
    <property type="component" value="Chromosome"/>
</dbReference>
<dbReference type="InterPro" id="IPR001460">
    <property type="entry name" value="PCN-bd_Tpept"/>
</dbReference>
<protein>
    <submittedName>
        <fullName evidence="5">Putative penicillin-binding protein 3</fullName>
    </submittedName>
</protein>
<dbReference type="InterPro" id="IPR036138">
    <property type="entry name" value="PBP_dimer_sf"/>
</dbReference>
<gene>
    <name evidence="5" type="ORF">BPP43_04455</name>
</gene>
<dbReference type="InterPro" id="IPR005543">
    <property type="entry name" value="PASTA_dom"/>
</dbReference>
<name>A0A3B6VRH5_BRAPL</name>
<dbReference type="GO" id="GO:0008658">
    <property type="term" value="F:penicillin binding"/>
    <property type="evidence" value="ECO:0007669"/>
    <property type="project" value="InterPro"/>
</dbReference>
<evidence type="ECO:0000256" key="2">
    <source>
        <dbReference type="ARBA" id="ARBA00022645"/>
    </source>
</evidence>
<evidence type="ECO:0000259" key="4">
    <source>
        <dbReference type="PROSITE" id="PS51178"/>
    </source>
</evidence>
<dbReference type="GO" id="GO:0005886">
    <property type="term" value="C:plasma membrane"/>
    <property type="evidence" value="ECO:0007669"/>
    <property type="project" value="TreeGrafter"/>
</dbReference>
<dbReference type="AlphaFoldDB" id="A0A3B6VRH5"/>
<dbReference type="InterPro" id="IPR005311">
    <property type="entry name" value="PBP_dimer"/>
</dbReference>
<dbReference type="PANTHER" id="PTHR30627">
    <property type="entry name" value="PEPTIDOGLYCAN D,D-TRANSPEPTIDASE"/>
    <property type="match status" value="1"/>
</dbReference>
<reference evidence="5 6" key="1">
    <citation type="journal article" date="2013" name="Genome Announc.">
        <title>Complete Genome Sequence of the Porcine Strain Brachyspira pilosicoli P43/6/78(T.).</title>
        <authorList>
            <person name="Lin C."/>
            <person name="den Bakker H.C."/>
            <person name="Suzuki H."/>
            <person name="Lefebure T."/>
            <person name="Ponnala L."/>
            <person name="Sun Q."/>
            <person name="Stanhope M.J."/>
            <person name="Wiedmann M."/>
            <person name="Duhamel G.E."/>
        </authorList>
    </citation>
    <scope>NUCLEOTIDE SEQUENCE [LARGE SCALE GENOMIC DNA]</scope>
    <source>
        <strain evidence="5 6">P43/6/78</strain>
    </source>
</reference>
<keyword evidence="2" id="KW-0378">Hydrolase</keyword>
<dbReference type="Gene3D" id="3.30.450.330">
    <property type="match status" value="1"/>
</dbReference>
<dbReference type="GO" id="GO:0071555">
    <property type="term" value="P:cell wall organization"/>
    <property type="evidence" value="ECO:0007669"/>
    <property type="project" value="TreeGrafter"/>
</dbReference>
<dbReference type="CDD" id="cd06575">
    <property type="entry name" value="PASTA_Pbp2x-like_2"/>
    <property type="match status" value="1"/>
</dbReference>
<evidence type="ECO:0000256" key="3">
    <source>
        <dbReference type="ARBA" id="ARBA00023136"/>
    </source>
</evidence>
<feature type="domain" description="PASTA" evidence="4">
    <location>
        <begin position="563"/>
        <end position="624"/>
    </location>
</feature>
<keyword evidence="3" id="KW-0472">Membrane</keyword>
<evidence type="ECO:0000256" key="1">
    <source>
        <dbReference type="ARBA" id="ARBA00004370"/>
    </source>
</evidence>
<evidence type="ECO:0000313" key="6">
    <source>
        <dbReference type="Proteomes" id="UP000010793"/>
    </source>
</evidence>
<dbReference type="KEGG" id="bpip:BPP43_04455"/>
<dbReference type="Gene3D" id="3.90.1310.10">
    <property type="entry name" value="Penicillin-binding protein 2a (Domain 2)"/>
    <property type="match status" value="1"/>
</dbReference>
<dbReference type="SUPFAM" id="SSF56601">
    <property type="entry name" value="beta-lactamase/transpeptidase-like"/>
    <property type="match status" value="1"/>
</dbReference>
<dbReference type="EMBL" id="CP002873">
    <property type="protein sequence ID" value="AGA66165.1"/>
    <property type="molecule type" value="Genomic_DNA"/>
</dbReference>
<proteinExistence type="predicted"/>
<organism evidence="5 6">
    <name type="scientific">Brachyspira pilosicoli P43/6/78</name>
    <dbReference type="NCBI Taxonomy" id="1042417"/>
    <lineage>
        <taxon>Bacteria</taxon>
        <taxon>Pseudomonadati</taxon>
        <taxon>Spirochaetota</taxon>
        <taxon>Spirochaetia</taxon>
        <taxon>Brachyspirales</taxon>
        <taxon>Brachyspiraceae</taxon>
        <taxon>Brachyspira</taxon>
    </lineage>
</organism>
<dbReference type="SUPFAM" id="SSF54184">
    <property type="entry name" value="Penicillin-binding protein 2x (pbp-2x), c-terminal domain"/>
    <property type="match status" value="1"/>
</dbReference>
<accession>A0A3B6VRH5</accession>
<keyword evidence="6" id="KW-1185">Reference proteome</keyword>